<dbReference type="HOGENOM" id="CLU_1178177_0_0_2"/>
<keyword evidence="2" id="KW-1185">Reference proteome</keyword>
<reference evidence="1 2" key="1">
    <citation type="journal article" date="2008" name="J. Bacteriol.">
        <title>The complete genome sequence of Thermococcus onnurineus NA1 reveals a mixed heterotrophic and carboxydotrophic metabolism.</title>
        <authorList>
            <person name="Lee H.S."/>
            <person name="Kang S.G."/>
            <person name="Bae S.S."/>
            <person name="Lim J.K."/>
            <person name="Cho Y."/>
            <person name="Kim Y.J."/>
            <person name="Jeon J.H."/>
            <person name="Cha S.S."/>
            <person name="Kwon K.K."/>
            <person name="Kim H.T."/>
            <person name="Park C.J."/>
            <person name="Lee H.W."/>
            <person name="Kim S.I."/>
            <person name="Chun J."/>
            <person name="Colwell R.R."/>
            <person name="Kim S.J."/>
            <person name="Lee J.H."/>
        </authorList>
    </citation>
    <scope>NUCLEOTIDE SEQUENCE [LARGE SCALE GENOMIC DNA]</scope>
    <source>
        <strain evidence="1 2">NA1</strain>
    </source>
</reference>
<evidence type="ECO:0000313" key="1">
    <source>
        <dbReference type="EMBL" id="ACJ16002.1"/>
    </source>
</evidence>
<dbReference type="Proteomes" id="UP000002727">
    <property type="component" value="Chromosome"/>
</dbReference>
<gene>
    <name evidence="1" type="ordered locus">TON_0515</name>
</gene>
<dbReference type="KEGG" id="ton:TON_0515"/>
<sequence length="234" mass="26520">MKKILALIIMLFIGSVLGTAYALVEPPSKDTLVTSARTLVAYNFTRSIEFNQYYVHVIEQNGVRKVMKDLTYIGKVITVGHIDMRKETVKAMEEFYVNGTLLTRAQVIVNLNTGEIKGTIMLNNGTTMDLTEFWSQYYGIEKDEAITMFEDNLPMIAFRLLVLNSTGLSRIQLQLSTTDRILMGLGLKERLFAYRFTSLSGKEWTVLVNSRGIPVRFESQDKDLKVTVVVQPSE</sequence>
<evidence type="ECO:0000313" key="2">
    <source>
        <dbReference type="Proteomes" id="UP000002727"/>
    </source>
</evidence>
<dbReference type="AlphaFoldDB" id="B6YU60"/>
<accession>B6YU60</accession>
<dbReference type="RefSeq" id="WP_012571474.1">
    <property type="nucleotide sequence ID" value="NC_011529.1"/>
</dbReference>
<name>B6YU60_THEON</name>
<dbReference type="EMBL" id="CP000855">
    <property type="protein sequence ID" value="ACJ16002.1"/>
    <property type="molecule type" value="Genomic_DNA"/>
</dbReference>
<dbReference type="OrthoDB" id="95179at2157"/>
<dbReference type="eggNOG" id="arCOG12948">
    <property type="taxonomic scope" value="Archaea"/>
</dbReference>
<organism evidence="1 2">
    <name type="scientific">Thermococcus onnurineus (strain NA1)</name>
    <dbReference type="NCBI Taxonomy" id="523850"/>
    <lineage>
        <taxon>Archaea</taxon>
        <taxon>Methanobacteriati</taxon>
        <taxon>Methanobacteriota</taxon>
        <taxon>Thermococci</taxon>
        <taxon>Thermococcales</taxon>
        <taxon>Thermococcaceae</taxon>
        <taxon>Thermococcus</taxon>
    </lineage>
</organism>
<protein>
    <submittedName>
        <fullName evidence="1">Uncharacterized protein</fullName>
    </submittedName>
</protein>
<proteinExistence type="predicted"/>
<dbReference type="GeneID" id="7016812"/>